<name>A0ABW2BQ03_9HYPH</name>
<evidence type="ECO:0000313" key="1">
    <source>
        <dbReference type="EMBL" id="MFC6791471.1"/>
    </source>
</evidence>
<gene>
    <name evidence="1" type="ORF">ACFQE0_18715</name>
</gene>
<accession>A0ABW2BQ03</accession>
<dbReference type="RefSeq" id="WP_378972388.1">
    <property type="nucleotide sequence ID" value="NZ_JBHSWN010000001.1"/>
</dbReference>
<protein>
    <submittedName>
        <fullName evidence="1">Uncharacterized protein</fullName>
    </submittedName>
</protein>
<sequence length="62" mass="7000">MGNSNVVGRQARFWKNGEIIVKPMSGTQHIARLIVYVTLLLRRAISNDRQTAAERTRSSSIM</sequence>
<dbReference type="Proteomes" id="UP001596292">
    <property type="component" value="Unassembled WGS sequence"/>
</dbReference>
<proteinExistence type="predicted"/>
<organism evidence="1 2">
    <name type="scientific">Methylobacterium komagatae</name>
    <dbReference type="NCBI Taxonomy" id="374425"/>
    <lineage>
        <taxon>Bacteria</taxon>
        <taxon>Pseudomonadati</taxon>
        <taxon>Pseudomonadota</taxon>
        <taxon>Alphaproteobacteria</taxon>
        <taxon>Hyphomicrobiales</taxon>
        <taxon>Methylobacteriaceae</taxon>
        <taxon>Methylobacterium</taxon>
    </lineage>
</organism>
<comment type="caution">
    <text evidence="1">The sequence shown here is derived from an EMBL/GenBank/DDBJ whole genome shotgun (WGS) entry which is preliminary data.</text>
</comment>
<keyword evidence="2" id="KW-1185">Reference proteome</keyword>
<dbReference type="EMBL" id="JBHSWN010000001">
    <property type="protein sequence ID" value="MFC6791471.1"/>
    <property type="molecule type" value="Genomic_DNA"/>
</dbReference>
<reference evidence="2" key="1">
    <citation type="journal article" date="2019" name="Int. J. Syst. Evol. Microbiol.">
        <title>The Global Catalogue of Microorganisms (GCM) 10K type strain sequencing project: providing services to taxonomists for standard genome sequencing and annotation.</title>
        <authorList>
            <consortium name="The Broad Institute Genomics Platform"/>
            <consortium name="The Broad Institute Genome Sequencing Center for Infectious Disease"/>
            <person name="Wu L."/>
            <person name="Ma J."/>
        </authorList>
    </citation>
    <scope>NUCLEOTIDE SEQUENCE [LARGE SCALE GENOMIC DNA]</scope>
    <source>
        <strain evidence="2">CCUG 48316</strain>
    </source>
</reference>
<evidence type="ECO:0000313" key="2">
    <source>
        <dbReference type="Proteomes" id="UP001596292"/>
    </source>
</evidence>